<sequence length="57" mass="5986">LDVSMTPNVVMGLDMEEDIDVGKDLGIGKISINDKCLSVGEGDEEEVTKTGMGMVGL</sequence>
<reference evidence="1 2" key="1">
    <citation type="journal article" date="2021" name="Nat. Plants">
        <title>The Taxus genome provides insights into paclitaxel biosynthesis.</title>
        <authorList>
            <person name="Xiong X."/>
            <person name="Gou J."/>
            <person name="Liao Q."/>
            <person name="Li Y."/>
            <person name="Zhou Q."/>
            <person name="Bi G."/>
            <person name="Li C."/>
            <person name="Du R."/>
            <person name="Wang X."/>
            <person name="Sun T."/>
            <person name="Guo L."/>
            <person name="Liang H."/>
            <person name="Lu P."/>
            <person name="Wu Y."/>
            <person name="Zhang Z."/>
            <person name="Ro D.K."/>
            <person name="Shang Y."/>
            <person name="Huang S."/>
            <person name="Yan J."/>
        </authorList>
    </citation>
    <scope>NUCLEOTIDE SEQUENCE [LARGE SCALE GENOMIC DNA]</scope>
    <source>
        <strain evidence="1">Ta-2019</strain>
    </source>
</reference>
<dbReference type="Proteomes" id="UP000824469">
    <property type="component" value="Unassembled WGS sequence"/>
</dbReference>
<evidence type="ECO:0000313" key="2">
    <source>
        <dbReference type="Proteomes" id="UP000824469"/>
    </source>
</evidence>
<comment type="caution">
    <text evidence="1">The sequence shown here is derived from an EMBL/GenBank/DDBJ whole genome shotgun (WGS) entry which is preliminary data.</text>
</comment>
<organism evidence="1 2">
    <name type="scientific">Taxus chinensis</name>
    <name type="common">Chinese yew</name>
    <name type="synonym">Taxus wallichiana var. chinensis</name>
    <dbReference type="NCBI Taxonomy" id="29808"/>
    <lineage>
        <taxon>Eukaryota</taxon>
        <taxon>Viridiplantae</taxon>
        <taxon>Streptophyta</taxon>
        <taxon>Embryophyta</taxon>
        <taxon>Tracheophyta</taxon>
        <taxon>Spermatophyta</taxon>
        <taxon>Pinopsida</taxon>
        <taxon>Pinidae</taxon>
        <taxon>Conifers II</taxon>
        <taxon>Cupressales</taxon>
        <taxon>Taxaceae</taxon>
        <taxon>Taxus</taxon>
    </lineage>
</organism>
<protein>
    <submittedName>
        <fullName evidence="1">Uncharacterized protein</fullName>
    </submittedName>
</protein>
<proteinExistence type="predicted"/>
<name>A0AA38L8S4_TAXCH</name>
<feature type="non-terminal residue" evidence="1">
    <location>
        <position position="1"/>
    </location>
</feature>
<evidence type="ECO:0000313" key="1">
    <source>
        <dbReference type="EMBL" id="KAH9312080.1"/>
    </source>
</evidence>
<dbReference type="EMBL" id="JAHRHJ020000006">
    <property type="protein sequence ID" value="KAH9312080.1"/>
    <property type="molecule type" value="Genomic_DNA"/>
</dbReference>
<dbReference type="AlphaFoldDB" id="A0AA38L8S4"/>
<accession>A0AA38L8S4</accession>
<feature type="non-terminal residue" evidence="1">
    <location>
        <position position="57"/>
    </location>
</feature>
<keyword evidence="2" id="KW-1185">Reference proteome</keyword>
<gene>
    <name evidence="1" type="ORF">KI387_027115</name>
</gene>